<dbReference type="Proteomes" id="UP000539175">
    <property type="component" value="Unassembled WGS sequence"/>
</dbReference>
<reference evidence="2 3" key="1">
    <citation type="submission" date="2020-08" db="EMBL/GenBank/DDBJ databases">
        <title>Genomic Encyclopedia of Type Strains, Phase IV (KMG-IV): sequencing the most valuable type-strain genomes for metagenomic binning, comparative biology and taxonomic classification.</title>
        <authorList>
            <person name="Goeker M."/>
        </authorList>
    </citation>
    <scope>NUCLEOTIDE SEQUENCE [LARGE SCALE GENOMIC DNA]</scope>
    <source>
        <strain evidence="2 3">DSM 22198</strain>
    </source>
</reference>
<evidence type="ECO:0000313" key="2">
    <source>
        <dbReference type="EMBL" id="MBB6252314.1"/>
    </source>
</evidence>
<feature type="chain" id="PRO_5031382192" description="Solute-binding protein family 3/N-terminal domain-containing protein" evidence="1">
    <location>
        <begin position="24"/>
        <end position="272"/>
    </location>
</feature>
<evidence type="ECO:0000313" key="3">
    <source>
        <dbReference type="Proteomes" id="UP000539175"/>
    </source>
</evidence>
<dbReference type="Gene3D" id="3.40.190.10">
    <property type="entry name" value="Periplasmic binding protein-like II"/>
    <property type="match status" value="2"/>
</dbReference>
<dbReference type="SUPFAM" id="SSF53850">
    <property type="entry name" value="Periplasmic binding protein-like II"/>
    <property type="match status" value="1"/>
</dbReference>
<organism evidence="2 3">
    <name type="scientific">Nitrospirillum iridis</name>
    <dbReference type="NCBI Taxonomy" id="765888"/>
    <lineage>
        <taxon>Bacteria</taxon>
        <taxon>Pseudomonadati</taxon>
        <taxon>Pseudomonadota</taxon>
        <taxon>Alphaproteobacteria</taxon>
        <taxon>Rhodospirillales</taxon>
        <taxon>Azospirillaceae</taxon>
        <taxon>Nitrospirillum</taxon>
    </lineage>
</organism>
<evidence type="ECO:0000256" key="1">
    <source>
        <dbReference type="SAM" id="SignalP"/>
    </source>
</evidence>
<sequence>MFPPLRMAIFLFLAFAFQAPVSAAPADGQGAGDQTAAPAIRLLVPELPMIGERDAQGHPKGMAVEQAQAILDRAGVHADILLLPVVRVYTELARTKGGTTPPLVKTYGMLGLPLRDPYRGIVPLALTSHHNLIAITRPGVRLKTLDDLRHLGPIAMTITGTSAFSDIIRQYDLAVQEVPSMANGLKMLAHGRVGALLDVDAVIDLMARDVGLTAAQGDHLPLATMEGWLVCDPATAEAPETALLRKAAEALYREGRLDAIADHNFQRAAGGS</sequence>
<protein>
    <recommendedName>
        <fullName evidence="4">Solute-binding protein family 3/N-terminal domain-containing protein</fullName>
    </recommendedName>
</protein>
<name>A0A7X0EFB5_9PROT</name>
<proteinExistence type="predicted"/>
<comment type="caution">
    <text evidence="2">The sequence shown here is derived from an EMBL/GenBank/DDBJ whole genome shotgun (WGS) entry which is preliminary data.</text>
</comment>
<dbReference type="RefSeq" id="WP_184801592.1">
    <property type="nucleotide sequence ID" value="NZ_JACIIZ010000007.1"/>
</dbReference>
<gene>
    <name evidence="2" type="ORF">FHS74_002874</name>
</gene>
<feature type="signal peptide" evidence="1">
    <location>
        <begin position="1"/>
        <end position="23"/>
    </location>
</feature>
<accession>A0A7X0EFB5</accession>
<keyword evidence="1" id="KW-0732">Signal</keyword>
<evidence type="ECO:0008006" key="4">
    <source>
        <dbReference type="Google" id="ProtNLM"/>
    </source>
</evidence>
<dbReference type="EMBL" id="JACIIZ010000007">
    <property type="protein sequence ID" value="MBB6252314.1"/>
    <property type="molecule type" value="Genomic_DNA"/>
</dbReference>
<keyword evidence="3" id="KW-1185">Reference proteome</keyword>
<dbReference type="AlphaFoldDB" id="A0A7X0EFB5"/>